<keyword evidence="1" id="KW-1133">Transmembrane helix</keyword>
<evidence type="ECO:0000313" key="3">
    <source>
        <dbReference type="Proteomes" id="UP000242180"/>
    </source>
</evidence>
<gene>
    <name evidence="2" type="ORF">BCR43DRAFT_481899</name>
</gene>
<reference evidence="2 3" key="1">
    <citation type="submission" date="2016-07" db="EMBL/GenBank/DDBJ databases">
        <title>Pervasive Adenine N6-methylation of Active Genes in Fungi.</title>
        <authorList>
            <consortium name="DOE Joint Genome Institute"/>
            <person name="Mondo S.J."/>
            <person name="Dannebaum R.O."/>
            <person name="Kuo R.C."/>
            <person name="Labutti K."/>
            <person name="Haridas S."/>
            <person name="Kuo A."/>
            <person name="Salamov A."/>
            <person name="Ahrendt S.R."/>
            <person name="Lipzen A."/>
            <person name="Sullivan W."/>
            <person name="Andreopoulos W.B."/>
            <person name="Clum A."/>
            <person name="Lindquist E."/>
            <person name="Daum C."/>
            <person name="Ramamoorthy G.K."/>
            <person name="Gryganskyi A."/>
            <person name="Culley D."/>
            <person name="Magnuson J.K."/>
            <person name="James T.Y."/>
            <person name="O'Malley M.A."/>
            <person name="Stajich J.E."/>
            <person name="Spatafora J.W."/>
            <person name="Visel A."/>
            <person name="Grigoriev I.V."/>
        </authorList>
    </citation>
    <scope>NUCLEOTIDE SEQUENCE [LARGE SCALE GENOMIC DNA]</scope>
    <source>
        <strain evidence="2 3">NRRL 2496</strain>
    </source>
</reference>
<evidence type="ECO:0000256" key="1">
    <source>
        <dbReference type="SAM" id="Phobius"/>
    </source>
</evidence>
<dbReference type="EMBL" id="MCGN01000001">
    <property type="protein sequence ID" value="ORZ02647.1"/>
    <property type="molecule type" value="Genomic_DNA"/>
</dbReference>
<evidence type="ECO:0000313" key="2">
    <source>
        <dbReference type="EMBL" id="ORZ02647.1"/>
    </source>
</evidence>
<accession>A0A1X2HSU8</accession>
<keyword evidence="1" id="KW-0812">Transmembrane</keyword>
<keyword evidence="1" id="KW-0472">Membrane</keyword>
<protein>
    <submittedName>
        <fullName evidence="2">Uncharacterized protein</fullName>
    </submittedName>
</protein>
<dbReference type="Proteomes" id="UP000242180">
    <property type="component" value="Unassembled WGS sequence"/>
</dbReference>
<organism evidence="2 3">
    <name type="scientific">Syncephalastrum racemosum</name>
    <name type="common">Filamentous fungus</name>
    <dbReference type="NCBI Taxonomy" id="13706"/>
    <lineage>
        <taxon>Eukaryota</taxon>
        <taxon>Fungi</taxon>
        <taxon>Fungi incertae sedis</taxon>
        <taxon>Mucoromycota</taxon>
        <taxon>Mucoromycotina</taxon>
        <taxon>Mucoromycetes</taxon>
        <taxon>Mucorales</taxon>
        <taxon>Syncephalastraceae</taxon>
        <taxon>Syncephalastrum</taxon>
    </lineage>
</organism>
<dbReference type="InParanoid" id="A0A1X2HSU8"/>
<proteinExistence type="predicted"/>
<feature type="transmembrane region" description="Helical" evidence="1">
    <location>
        <begin position="34"/>
        <end position="51"/>
    </location>
</feature>
<keyword evidence="3" id="KW-1185">Reference proteome</keyword>
<sequence>MRCCHYYQSNFYPTRCLSYFPRHICRSITPNDSLTLFFFSFFFFCITTLTIKKLEKETLDQIVQPRSLQSRVESAISRSAKPKKKGSVLSPSLFSLYTPSVGYVDPDL</sequence>
<dbReference type="AlphaFoldDB" id="A0A1X2HSU8"/>
<name>A0A1X2HSU8_SYNRA</name>
<comment type="caution">
    <text evidence="2">The sequence shown here is derived from an EMBL/GenBank/DDBJ whole genome shotgun (WGS) entry which is preliminary data.</text>
</comment>